<dbReference type="OrthoDB" id="7822595at2"/>
<protein>
    <submittedName>
        <fullName evidence="3">TRAP-type C4-dicarboxylate transport system substrate-binding protein</fullName>
    </submittedName>
</protein>
<dbReference type="NCBIfam" id="NF037995">
    <property type="entry name" value="TRAP_S1"/>
    <property type="match status" value="1"/>
</dbReference>
<accession>A0A2T5VB20</accession>
<dbReference type="InterPro" id="IPR018389">
    <property type="entry name" value="DctP_fam"/>
</dbReference>
<gene>
    <name evidence="3" type="ORF">C8N35_103130</name>
</gene>
<evidence type="ECO:0000313" key="4">
    <source>
        <dbReference type="Proteomes" id="UP000244081"/>
    </source>
</evidence>
<evidence type="ECO:0000313" key="3">
    <source>
        <dbReference type="EMBL" id="PTW60949.1"/>
    </source>
</evidence>
<dbReference type="CDD" id="cd13665">
    <property type="entry name" value="PBP2_TRAP_Dctp3_4"/>
    <property type="match status" value="1"/>
</dbReference>
<dbReference type="Proteomes" id="UP000244081">
    <property type="component" value="Unassembled WGS sequence"/>
</dbReference>
<proteinExistence type="predicted"/>
<comment type="caution">
    <text evidence="3">The sequence shown here is derived from an EMBL/GenBank/DDBJ whole genome shotgun (WGS) entry which is preliminary data.</text>
</comment>
<dbReference type="PANTHER" id="PTHR33376">
    <property type="match status" value="1"/>
</dbReference>
<dbReference type="RefSeq" id="WP_107989773.1">
    <property type="nucleotide sequence ID" value="NZ_QAYG01000003.1"/>
</dbReference>
<organism evidence="3 4">
    <name type="scientific">Breoghania corrubedonensis</name>
    <dbReference type="NCBI Taxonomy" id="665038"/>
    <lineage>
        <taxon>Bacteria</taxon>
        <taxon>Pseudomonadati</taxon>
        <taxon>Pseudomonadota</taxon>
        <taxon>Alphaproteobacteria</taxon>
        <taxon>Hyphomicrobiales</taxon>
        <taxon>Stappiaceae</taxon>
        <taxon>Breoghania</taxon>
    </lineage>
</organism>
<dbReference type="AlphaFoldDB" id="A0A2T5VB20"/>
<dbReference type="EMBL" id="QAYG01000003">
    <property type="protein sequence ID" value="PTW60949.1"/>
    <property type="molecule type" value="Genomic_DNA"/>
</dbReference>
<dbReference type="GO" id="GO:0055085">
    <property type="term" value="P:transmembrane transport"/>
    <property type="evidence" value="ECO:0007669"/>
    <property type="project" value="InterPro"/>
</dbReference>
<evidence type="ECO:0000256" key="2">
    <source>
        <dbReference type="SAM" id="SignalP"/>
    </source>
</evidence>
<dbReference type="InterPro" id="IPR038404">
    <property type="entry name" value="TRAP_DctP_sf"/>
</dbReference>
<reference evidence="3 4" key="1">
    <citation type="submission" date="2018-04" db="EMBL/GenBank/DDBJ databases">
        <title>Genomic Encyclopedia of Archaeal and Bacterial Type Strains, Phase II (KMG-II): from individual species to whole genera.</title>
        <authorList>
            <person name="Goeker M."/>
        </authorList>
    </citation>
    <scope>NUCLEOTIDE SEQUENCE [LARGE SCALE GENOMIC DNA]</scope>
    <source>
        <strain evidence="3 4">DSM 23382</strain>
    </source>
</reference>
<keyword evidence="1 2" id="KW-0732">Signal</keyword>
<feature type="signal peptide" evidence="2">
    <location>
        <begin position="1"/>
        <end position="24"/>
    </location>
</feature>
<sequence>MLKNLAIAGCLVAGALGLGATAQAQEVTLKVHHFLSPQSPVPKYFIGPWAEKVEKDSGGRIAVQIYPTMQLGGKPPSLYDQAKDGVVDIVWTLTGYTPGRFPKSEAFELPFIAGKAAPTSEAAWDFYEKDLQDEFKDVKVIAAFVHGPGLVHANKPIEKLEDMKGLKLRGPTRMTNKLLEKLGAIPVGMPVPAVPEALSKHVIDGAVVPWEVSVPLRIPELVHNHTGFSGSRGLYTSFMVFAMNKAKYDSLPDDLKKVIDDNSGREASRLAGLAMDKGDMAGPPALAKLGDKQTILDEAETQRWKDAAKDIEAGWIEEMNGKGLDGTQLVKDAKAAIDTYVDKDQAAYEY</sequence>
<feature type="chain" id="PRO_5015679440" evidence="2">
    <location>
        <begin position="25"/>
        <end position="350"/>
    </location>
</feature>
<dbReference type="Gene3D" id="3.40.190.170">
    <property type="entry name" value="Bacterial extracellular solute-binding protein, family 7"/>
    <property type="match status" value="1"/>
</dbReference>
<name>A0A2T5VB20_9HYPH</name>
<evidence type="ECO:0000256" key="1">
    <source>
        <dbReference type="ARBA" id="ARBA00022729"/>
    </source>
</evidence>
<dbReference type="Pfam" id="PF03480">
    <property type="entry name" value="DctP"/>
    <property type="match status" value="1"/>
</dbReference>
<keyword evidence="4" id="KW-1185">Reference proteome</keyword>
<dbReference type="PANTHER" id="PTHR33376:SF15">
    <property type="entry name" value="BLL6794 PROTEIN"/>
    <property type="match status" value="1"/>
</dbReference>